<keyword evidence="2" id="KW-1185">Reference proteome</keyword>
<accession>A0A7X4GKJ2</accession>
<comment type="caution">
    <text evidence="1">The sequence shown here is derived from an EMBL/GenBank/DDBJ whole genome shotgun (WGS) entry which is preliminary data.</text>
</comment>
<organism evidence="1 2">
    <name type="scientific">Novosphingobium silvae</name>
    <dbReference type="NCBI Taxonomy" id="2692619"/>
    <lineage>
        <taxon>Bacteria</taxon>
        <taxon>Pseudomonadati</taxon>
        <taxon>Pseudomonadota</taxon>
        <taxon>Alphaproteobacteria</taxon>
        <taxon>Sphingomonadales</taxon>
        <taxon>Sphingomonadaceae</taxon>
        <taxon>Novosphingobium</taxon>
    </lineage>
</organism>
<evidence type="ECO:0000313" key="1">
    <source>
        <dbReference type="EMBL" id="MYL99871.1"/>
    </source>
</evidence>
<dbReference type="RefSeq" id="WP_160987256.1">
    <property type="nucleotide sequence ID" value="NZ_WVTD01000022.1"/>
</dbReference>
<proteinExistence type="predicted"/>
<dbReference type="EMBL" id="WVTD01000022">
    <property type="protein sequence ID" value="MYL99871.1"/>
    <property type="molecule type" value="Genomic_DNA"/>
</dbReference>
<dbReference type="AlphaFoldDB" id="A0A7X4GKJ2"/>
<evidence type="ECO:0000313" key="2">
    <source>
        <dbReference type="Proteomes" id="UP000465810"/>
    </source>
</evidence>
<sequence>MRDLLPRAQSLAASSIALAAYGESFIDGYPLRFDVATGAAMWQAEGTTALHRILLSRAFRRSDSRLEPVQALMDASGMLVSLARMNVSETACSTRNI</sequence>
<reference evidence="1 2" key="1">
    <citation type="submission" date="2019-12" db="EMBL/GenBank/DDBJ databases">
        <authorList>
            <person name="Feng G."/>
            <person name="Zhu H."/>
        </authorList>
    </citation>
    <scope>NUCLEOTIDE SEQUENCE [LARGE SCALE GENOMIC DNA]</scope>
    <source>
        <strain evidence="1 2">FGD1</strain>
    </source>
</reference>
<name>A0A7X4GKJ2_9SPHN</name>
<dbReference type="Proteomes" id="UP000465810">
    <property type="component" value="Unassembled WGS sequence"/>
</dbReference>
<protein>
    <submittedName>
        <fullName evidence="1">Uncharacterized protein</fullName>
    </submittedName>
</protein>
<gene>
    <name evidence="1" type="ORF">GR702_19100</name>
</gene>